<keyword evidence="9" id="KW-1185">Reference proteome</keyword>
<dbReference type="KEGG" id="aful:116487516"/>
<dbReference type="CTD" id="389610"/>
<dbReference type="InParanoid" id="A0A6J3CQK6"/>
<keyword evidence="4 7" id="KW-0812">Transmembrane</keyword>
<evidence type="ECO:0000256" key="4">
    <source>
        <dbReference type="ARBA" id="ARBA00022692"/>
    </source>
</evidence>
<evidence type="ECO:0000256" key="1">
    <source>
        <dbReference type="ARBA" id="ARBA00004651"/>
    </source>
</evidence>
<protein>
    <recommendedName>
        <fullName evidence="7">XK-related protein</fullName>
    </recommendedName>
</protein>
<gene>
    <name evidence="10" type="primary">XKR5</name>
</gene>
<comment type="subcellular location">
    <subcellularLocation>
        <location evidence="1">Cell membrane</location>
        <topology evidence="1">Multi-pass membrane protein</topology>
    </subcellularLocation>
    <subcellularLocation>
        <location evidence="7">Membrane</location>
        <topology evidence="7">Multi-pass membrane protein</topology>
    </subcellularLocation>
</comment>
<evidence type="ECO:0000313" key="9">
    <source>
        <dbReference type="Proteomes" id="UP000504639"/>
    </source>
</evidence>
<name>A0A6J3CQK6_AYTFU</name>
<feature type="region of interest" description="Disordered" evidence="8">
    <location>
        <begin position="530"/>
        <end position="555"/>
    </location>
</feature>
<dbReference type="AlphaFoldDB" id="A0A6J3CQK6"/>
<keyword evidence="5 7" id="KW-1133">Transmembrane helix</keyword>
<dbReference type="Pfam" id="PF09815">
    <property type="entry name" value="XK-related"/>
    <property type="match status" value="1"/>
</dbReference>
<sequence>MRGGFPGLSLALLAAESAARLGTILHYLLRGQLSCFWLTVACLAPGCVPQLLSTLWFKADGRPPSCGLLILHILQLGLWKRYWDVLRLEAKASGSAGAGEVLLQLGDVCVLRLLEALLQTLPHLLLQAYVVVAVEPSSFVPGVSAGLSLLSLSWALVSYSRFSCLLKPGHVRLPAAALLCLLLWRTGMLGTRVLALVLFTRLYSCWVLAVAGIRWLLMAFWLVAQQTDIVAQPCRWRLFNALVGAVYVFCYINIQPGASRHRVAVFYLVMLVENTLLLLLATEFPQAEARHSLGVTGAVLSGSALGAAALVVYYSLLHPKSAEIWEGFLEKSCRAAAAGDDQDAGSSSQTGQSLGISGDGECLEVEGTTTAPEKGNGSSLLHVGECLEDAWTTHHHWLLVRLALKTGDVSQINAAFGDGGMGEVYADRARPGAELCLPTREIAPVRLGSDLRDAKLGVARKGGGSKGEVGDEAAQEDGAGQEPAPRPSTSPPSSSSVVLDEVSSVYFTANARGITSAGVVTATATSTTLLQGDNEARPPPGCLAGGGGGRGEDSSLGMANISPILGSCARQHLQSSSSLCRTSGCGAAEPPGTPMGWQHVQDTQQGTVPSKLRPPCFTSTPKAEPKPCCQADVVLHGEEIASPPGASPASGEPRQLE</sequence>
<evidence type="ECO:0000256" key="7">
    <source>
        <dbReference type="RuleBase" id="RU910716"/>
    </source>
</evidence>
<dbReference type="GO" id="GO:0005886">
    <property type="term" value="C:plasma membrane"/>
    <property type="evidence" value="ECO:0007669"/>
    <property type="project" value="UniProtKB-SubCell"/>
</dbReference>
<evidence type="ECO:0000313" key="10">
    <source>
        <dbReference type="RefSeq" id="XP_032040404.1"/>
    </source>
</evidence>
<reference evidence="10" key="1">
    <citation type="submission" date="2025-08" db="UniProtKB">
        <authorList>
            <consortium name="RefSeq"/>
        </authorList>
    </citation>
    <scope>IDENTIFICATION</scope>
    <source>
        <tissue evidence="10">Lung</tissue>
    </source>
</reference>
<organism evidence="9 10">
    <name type="scientific">Aythya fuligula</name>
    <name type="common">Tufted duck</name>
    <name type="synonym">Anas fuligula</name>
    <dbReference type="NCBI Taxonomy" id="219594"/>
    <lineage>
        <taxon>Eukaryota</taxon>
        <taxon>Metazoa</taxon>
        <taxon>Chordata</taxon>
        <taxon>Craniata</taxon>
        <taxon>Vertebrata</taxon>
        <taxon>Euteleostomi</taxon>
        <taxon>Archelosauria</taxon>
        <taxon>Archosauria</taxon>
        <taxon>Dinosauria</taxon>
        <taxon>Saurischia</taxon>
        <taxon>Theropoda</taxon>
        <taxon>Coelurosauria</taxon>
        <taxon>Aves</taxon>
        <taxon>Neognathae</taxon>
        <taxon>Galloanserae</taxon>
        <taxon>Anseriformes</taxon>
        <taxon>Anatidae</taxon>
        <taxon>Aythyinae</taxon>
        <taxon>Aythya</taxon>
    </lineage>
</organism>
<feature type="transmembrane region" description="Helical" evidence="7">
    <location>
        <begin position="293"/>
        <end position="316"/>
    </location>
</feature>
<evidence type="ECO:0000256" key="2">
    <source>
        <dbReference type="ARBA" id="ARBA00008789"/>
    </source>
</evidence>
<feature type="transmembrane region" description="Helical" evidence="7">
    <location>
        <begin position="201"/>
        <end position="224"/>
    </location>
</feature>
<accession>A0A6J3CQK6</accession>
<evidence type="ECO:0000256" key="5">
    <source>
        <dbReference type="ARBA" id="ARBA00022989"/>
    </source>
</evidence>
<feature type="region of interest" description="Disordered" evidence="8">
    <location>
        <begin position="591"/>
        <end position="611"/>
    </location>
</feature>
<keyword evidence="3" id="KW-1003">Cell membrane</keyword>
<evidence type="ECO:0000256" key="6">
    <source>
        <dbReference type="ARBA" id="ARBA00023136"/>
    </source>
</evidence>
<dbReference type="InterPro" id="IPR050895">
    <property type="entry name" value="XK-related_scramblase"/>
</dbReference>
<dbReference type="GeneID" id="116487516"/>
<dbReference type="InterPro" id="IPR018629">
    <property type="entry name" value="XK-rel"/>
</dbReference>
<evidence type="ECO:0000256" key="3">
    <source>
        <dbReference type="ARBA" id="ARBA00022475"/>
    </source>
</evidence>
<feature type="transmembrane region" description="Helical" evidence="7">
    <location>
        <begin position="236"/>
        <end position="254"/>
    </location>
</feature>
<evidence type="ECO:0000256" key="8">
    <source>
        <dbReference type="SAM" id="MobiDB-lite"/>
    </source>
</evidence>
<dbReference type="PANTHER" id="PTHR16024:SF15">
    <property type="entry name" value="XK-RELATED PROTEIN 5"/>
    <property type="match status" value="1"/>
</dbReference>
<keyword evidence="6 7" id="KW-0472">Membrane</keyword>
<feature type="transmembrane region" description="Helical" evidence="7">
    <location>
        <begin position="260"/>
        <end position="281"/>
    </location>
</feature>
<dbReference type="PANTHER" id="PTHR16024">
    <property type="entry name" value="XK-RELATED PROTEIN"/>
    <property type="match status" value="1"/>
</dbReference>
<comment type="similarity">
    <text evidence="2 7">Belongs to the XK family.</text>
</comment>
<proteinExistence type="inferred from homology"/>
<dbReference type="RefSeq" id="XP_032040404.1">
    <property type="nucleotide sequence ID" value="XM_032184513.1"/>
</dbReference>
<dbReference type="Proteomes" id="UP000504639">
    <property type="component" value="Chromosome 3"/>
</dbReference>
<feature type="region of interest" description="Disordered" evidence="8">
    <location>
        <begin position="458"/>
        <end position="497"/>
    </location>
</feature>